<dbReference type="GO" id="GO:0003677">
    <property type="term" value="F:DNA binding"/>
    <property type="evidence" value="ECO:0007669"/>
    <property type="project" value="UniProtKB-KW"/>
</dbReference>
<dbReference type="GO" id="GO:0008270">
    <property type="term" value="F:zinc ion binding"/>
    <property type="evidence" value="ECO:0007669"/>
    <property type="project" value="UniProtKB-UniRule"/>
</dbReference>
<dbReference type="PANTHER" id="PTHR30313">
    <property type="entry name" value="DNA PRIMASE"/>
    <property type="match status" value="1"/>
</dbReference>
<dbReference type="Gene3D" id="3.40.1360.10">
    <property type="match status" value="1"/>
</dbReference>
<dbReference type="PATRIC" id="fig|216946.3.peg.281"/>
<evidence type="ECO:0000256" key="1">
    <source>
        <dbReference type="ARBA" id="ARBA00022478"/>
    </source>
</evidence>
<dbReference type="AlphaFoldDB" id="A0A0K1P5F1"/>
<dbReference type="PIRSF" id="PIRSF002811">
    <property type="entry name" value="DnaG"/>
    <property type="match status" value="1"/>
</dbReference>
<evidence type="ECO:0000256" key="8">
    <source>
        <dbReference type="ARBA" id="ARBA00022833"/>
    </source>
</evidence>
<dbReference type="InterPro" id="IPR013264">
    <property type="entry name" value="DNAG_N"/>
</dbReference>
<evidence type="ECO:0000256" key="6">
    <source>
        <dbReference type="ARBA" id="ARBA00022723"/>
    </source>
</evidence>
<evidence type="ECO:0000256" key="5">
    <source>
        <dbReference type="ARBA" id="ARBA00022705"/>
    </source>
</evidence>
<dbReference type="NCBIfam" id="TIGR01391">
    <property type="entry name" value="dnaG"/>
    <property type="match status" value="1"/>
</dbReference>
<keyword evidence="11 12" id="KW-0804">Transcription</keyword>
<dbReference type="InterPro" id="IPR050219">
    <property type="entry name" value="DnaG_primase"/>
</dbReference>
<dbReference type="InterPro" id="IPR037068">
    <property type="entry name" value="DNA_primase_core_N_sf"/>
</dbReference>
<dbReference type="SMART" id="SM00493">
    <property type="entry name" value="TOPRIM"/>
    <property type="match status" value="1"/>
</dbReference>
<comment type="cofactor">
    <cofactor evidence="12 13 14">
        <name>Zn(2+)</name>
        <dbReference type="ChEBI" id="CHEBI:29105"/>
    </cofactor>
    <text evidence="12 13 14">Binds 1 zinc ion per monomer.</text>
</comment>
<keyword evidence="8 12" id="KW-0862">Zinc</keyword>
<dbReference type="Pfam" id="PF13155">
    <property type="entry name" value="Toprim_2"/>
    <property type="match status" value="1"/>
</dbReference>
<evidence type="ECO:0000256" key="14">
    <source>
        <dbReference type="PIRSR" id="PIRSR002811-1"/>
    </source>
</evidence>
<comment type="subunit">
    <text evidence="12">Monomer. Interacts with DnaB.</text>
</comment>
<dbReference type="InterPro" id="IPR034151">
    <property type="entry name" value="TOPRIM_DnaG_bac"/>
</dbReference>
<dbReference type="GO" id="GO:0005737">
    <property type="term" value="C:cytoplasm"/>
    <property type="evidence" value="ECO:0007669"/>
    <property type="project" value="TreeGrafter"/>
</dbReference>
<evidence type="ECO:0000259" key="15">
    <source>
        <dbReference type="PROSITE" id="PS50880"/>
    </source>
</evidence>
<dbReference type="SMART" id="SM00400">
    <property type="entry name" value="ZnF_CHCC"/>
    <property type="match status" value="1"/>
</dbReference>
<dbReference type="SUPFAM" id="SSF57783">
    <property type="entry name" value="Zinc beta-ribbon"/>
    <property type="match status" value="1"/>
</dbReference>
<sequence length="638" mass="74136">MTIKQEQIDMVLKASNIVDDISDYIDLQKRGRNYVAVCPFHDDSDPSLNVSPDKNIFKCFVCGSGGNVITFIQDFNNLSFFQALLILSKKYKIKIDGLKDFEPKKKFNSVEEKLFQINLKLANLFNGLLVSNYAKEAQSYLEKRKITSSEITKFKIGFCPKEVNIYEFLLNEGFDEQIIKKSDVIFQIGVKNISFFENRIVFPIFDENDNVIGFSGRSINDIDKPKYKNSKENEVFKKSNLAYNFNNAKKGIKVKNEVIILEGFMDVISLERIGINNSIAIMGTALSDYHIKLISSTTNNFKLFLDNDNAGINAAYKISQKLLSKKINLSIVNNESLKDPDELVRDNKINYIDKIIKNAKHPIDYFIDIYKKDLNISDSISLRDYVNKILEVLKYENNSLIIENALLKLSDVTKIAKDVLFKELFENKNNNNNIVQNNSYNTAISNNIDDNNADYFINLEETFNNNDLTIDKDISKITGYENNLKYLEISKNHAENKIIWDLLCSDEYLNEIENNINKLHEPETKIIIEYIINNYKNKNYLGNDWEEIAKKIKTKGKKYWEKIYEIHNQCFTLMKSSLTLKGINDCFDVIELYKIQLEIDEYSKTLETSKNLDLQKSCLNIIENLRERRNIIYQKRRK</sequence>
<keyword evidence="10 12" id="KW-0238">DNA-binding</keyword>
<evidence type="ECO:0000256" key="9">
    <source>
        <dbReference type="ARBA" id="ARBA00022842"/>
    </source>
</evidence>
<keyword evidence="5 12" id="KW-0235">DNA replication</keyword>
<dbReference type="HAMAP" id="MF_00974">
    <property type="entry name" value="DNA_primase_DnaG"/>
    <property type="match status" value="1"/>
</dbReference>
<dbReference type="CDD" id="cd03364">
    <property type="entry name" value="TOPRIM_DnaG_primases"/>
    <property type="match status" value="1"/>
</dbReference>
<dbReference type="GO" id="GO:1990077">
    <property type="term" value="C:primosome complex"/>
    <property type="evidence" value="ECO:0007669"/>
    <property type="project" value="UniProtKB-KW"/>
</dbReference>
<dbReference type="EC" id="2.7.7.101" evidence="12"/>
<keyword evidence="6 12" id="KW-0479">Metal-binding</keyword>
<evidence type="ECO:0000313" key="16">
    <source>
        <dbReference type="EMBL" id="AKU79526.1"/>
    </source>
</evidence>
<dbReference type="GO" id="GO:0003899">
    <property type="term" value="F:DNA-directed RNA polymerase activity"/>
    <property type="evidence" value="ECO:0007669"/>
    <property type="project" value="UniProtKB-UniRule"/>
</dbReference>
<evidence type="ECO:0000256" key="12">
    <source>
        <dbReference type="HAMAP-Rule" id="MF_00974"/>
    </source>
</evidence>
<dbReference type="EMBL" id="CP012328">
    <property type="protein sequence ID" value="AKU79526.1"/>
    <property type="molecule type" value="Genomic_DNA"/>
</dbReference>
<dbReference type="InterPro" id="IPR002694">
    <property type="entry name" value="Znf_CHC2"/>
</dbReference>
<dbReference type="Gene3D" id="3.90.980.10">
    <property type="entry name" value="DNA primase, catalytic core, N-terminal domain"/>
    <property type="match status" value="1"/>
</dbReference>
<dbReference type="OrthoDB" id="9803773at2"/>
<protein>
    <recommendedName>
        <fullName evidence="12 13">DNA primase</fullName>
        <ecNumber evidence="12">2.7.7.101</ecNumber>
    </recommendedName>
</protein>
<comment type="similarity">
    <text evidence="12 13">Belongs to the DnaG primase family.</text>
</comment>
<dbReference type="GO" id="GO:0006269">
    <property type="term" value="P:DNA replication, synthesis of primer"/>
    <property type="evidence" value="ECO:0007669"/>
    <property type="project" value="UniProtKB-UniRule"/>
</dbReference>
<keyword evidence="2 12" id="KW-0639">Primosome</keyword>
<evidence type="ECO:0000256" key="3">
    <source>
        <dbReference type="ARBA" id="ARBA00022679"/>
    </source>
</evidence>
<evidence type="ECO:0000256" key="7">
    <source>
        <dbReference type="ARBA" id="ARBA00022771"/>
    </source>
</evidence>
<keyword evidence="4 12" id="KW-0548">Nucleotidyltransferase</keyword>
<dbReference type="RefSeq" id="WP_075048126.1">
    <property type="nucleotide sequence ID" value="NZ_CP012328.1"/>
</dbReference>
<evidence type="ECO:0000256" key="11">
    <source>
        <dbReference type="ARBA" id="ARBA00023163"/>
    </source>
</evidence>
<evidence type="ECO:0000256" key="4">
    <source>
        <dbReference type="ARBA" id="ARBA00022695"/>
    </source>
</evidence>
<proteinExistence type="inferred from homology"/>
<evidence type="ECO:0000256" key="13">
    <source>
        <dbReference type="PIRNR" id="PIRNR002811"/>
    </source>
</evidence>
<comment type="domain">
    <text evidence="12">Contains an N-terminal zinc-binding domain, a central core domain that contains the primase activity, and a C-terminal DnaB-binding domain.</text>
</comment>
<dbReference type="FunFam" id="3.90.580.10:FF:000001">
    <property type="entry name" value="DNA primase"/>
    <property type="match status" value="1"/>
</dbReference>
<dbReference type="GO" id="GO:0000428">
    <property type="term" value="C:DNA-directed RNA polymerase complex"/>
    <property type="evidence" value="ECO:0007669"/>
    <property type="project" value="UniProtKB-KW"/>
</dbReference>
<gene>
    <name evidence="12 16" type="primary">dnaG</name>
    <name evidence="16" type="ORF">STURON_00280</name>
</gene>
<dbReference type="PROSITE" id="PS50880">
    <property type="entry name" value="TOPRIM"/>
    <property type="match status" value="1"/>
</dbReference>
<keyword evidence="9" id="KW-0460">Magnesium</keyword>
<accession>A0A0K1P5F1</accession>
<keyword evidence="3 12" id="KW-0808">Transferase</keyword>
<organism evidence="16 17">
    <name type="scientific">Spiroplasma turonicum</name>
    <dbReference type="NCBI Taxonomy" id="216946"/>
    <lineage>
        <taxon>Bacteria</taxon>
        <taxon>Bacillati</taxon>
        <taxon>Mycoplasmatota</taxon>
        <taxon>Mollicutes</taxon>
        <taxon>Entomoplasmatales</taxon>
        <taxon>Spiroplasmataceae</taxon>
        <taxon>Spiroplasma</taxon>
    </lineage>
</organism>
<keyword evidence="7 12" id="KW-0863">Zinc-finger</keyword>
<dbReference type="PANTHER" id="PTHR30313:SF2">
    <property type="entry name" value="DNA PRIMASE"/>
    <property type="match status" value="1"/>
</dbReference>
<dbReference type="InterPro" id="IPR030846">
    <property type="entry name" value="DnaG_bac"/>
</dbReference>
<feature type="zinc finger region" description="CHC2-type" evidence="12 14">
    <location>
        <begin position="38"/>
        <end position="62"/>
    </location>
</feature>
<dbReference type="Gene3D" id="3.90.580.10">
    <property type="entry name" value="Zinc finger, CHC2-type domain"/>
    <property type="match status" value="1"/>
</dbReference>
<keyword evidence="1 12" id="KW-0240">DNA-directed RNA polymerase</keyword>
<feature type="domain" description="Toprim" evidence="15">
    <location>
        <begin position="256"/>
        <end position="337"/>
    </location>
</feature>
<name>A0A0K1P5F1_9MOLU</name>
<dbReference type="InterPro" id="IPR006295">
    <property type="entry name" value="DNA_primase_DnaG"/>
</dbReference>
<dbReference type="InterPro" id="IPR036977">
    <property type="entry name" value="DNA_primase_Znf_CHC2"/>
</dbReference>
<dbReference type="SUPFAM" id="SSF56731">
    <property type="entry name" value="DNA primase core"/>
    <property type="match status" value="1"/>
</dbReference>
<dbReference type="Pfam" id="PF01807">
    <property type="entry name" value="Zn_ribbon_DnaG"/>
    <property type="match status" value="1"/>
</dbReference>
<dbReference type="InterPro" id="IPR006171">
    <property type="entry name" value="TOPRIM_dom"/>
</dbReference>
<dbReference type="Pfam" id="PF08275">
    <property type="entry name" value="DNAG_N"/>
    <property type="match status" value="1"/>
</dbReference>
<evidence type="ECO:0000256" key="2">
    <source>
        <dbReference type="ARBA" id="ARBA00022515"/>
    </source>
</evidence>
<dbReference type="STRING" id="216946.STURO_v1c02810"/>
<reference evidence="16 17" key="1">
    <citation type="journal article" date="2015" name="Genome Announc.">
        <title>Complete Genome Sequence of Spiroplasma turonicum Strain Tab4cT, a Parasite of a Horse Fly, Haematopota sp. (Diptera: Tabanidae).</title>
        <authorList>
            <person name="Davis R.E."/>
            <person name="Shao J."/>
            <person name="Zhao Y."/>
            <person name="Gasparich G.E."/>
            <person name="Gaynor B.J."/>
            <person name="Donofrio N."/>
        </authorList>
    </citation>
    <scope>NUCLEOTIDE SEQUENCE [LARGE SCALE GENOMIC DNA]</scope>
    <source>
        <strain evidence="16 17">Tab4c</strain>
    </source>
</reference>
<dbReference type="KEGG" id="stur:STURON_00280"/>
<dbReference type="Proteomes" id="UP000067243">
    <property type="component" value="Chromosome"/>
</dbReference>
<keyword evidence="17" id="KW-1185">Reference proteome</keyword>
<comment type="catalytic activity">
    <reaction evidence="12">
        <text>ssDNA + n NTP = ssDNA/pppN(pN)n-1 hybrid + (n-1) diphosphate.</text>
        <dbReference type="EC" id="2.7.7.101"/>
    </reaction>
</comment>
<comment type="function">
    <text evidence="12 13">RNA polymerase that catalyzes the synthesis of short RNA molecules used as primers for DNA polymerase during DNA replication.</text>
</comment>
<evidence type="ECO:0000313" key="17">
    <source>
        <dbReference type="Proteomes" id="UP000067243"/>
    </source>
</evidence>
<evidence type="ECO:0000256" key="10">
    <source>
        <dbReference type="ARBA" id="ARBA00023125"/>
    </source>
</evidence>